<reference evidence="1 2" key="1">
    <citation type="journal article" date="2015" name="Genome Announc.">
        <title>Expanding the biotechnology potential of lactobacilli through comparative genomics of 213 strains and associated genera.</title>
        <authorList>
            <person name="Sun Z."/>
            <person name="Harris H.M."/>
            <person name="McCann A."/>
            <person name="Guo C."/>
            <person name="Argimon S."/>
            <person name="Zhang W."/>
            <person name="Yang X."/>
            <person name="Jeffery I.B."/>
            <person name="Cooney J.C."/>
            <person name="Kagawa T.F."/>
            <person name="Liu W."/>
            <person name="Song Y."/>
            <person name="Salvetti E."/>
            <person name="Wrobel A."/>
            <person name="Rasinkangas P."/>
            <person name="Parkhill J."/>
            <person name="Rea M.C."/>
            <person name="O'Sullivan O."/>
            <person name="Ritari J."/>
            <person name="Douillard F.P."/>
            <person name="Paul Ross R."/>
            <person name="Yang R."/>
            <person name="Briner A.E."/>
            <person name="Felis G.E."/>
            <person name="de Vos W.M."/>
            <person name="Barrangou R."/>
            <person name="Klaenhammer T.R."/>
            <person name="Caufield P.W."/>
            <person name="Cui Y."/>
            <person name="Zhang H."/>
            <person name="O'Toole P.W."/>
        </authorList>
    </citation>
    <scope>NUCLEOTIDE SEQUENCE [LARGE SCALE GENOMIC DNA]</scope>
    <source>
        <strain evidence="1 2">DSM 20452</strain>
    </source>
</reference>
<gene>
    <name evidence="1" type="ORF">FC48_GL000846</name>
</gene>
<evidence type="ECO:0000313" key="1">
    <source>
        <dbReference type="EMBL" id="KRM73581.1"/>
    </source>
</evidence>
<evidence type="ECO:0000313" key="2">
    <source>
        <dbReference type="Proteomes" id="UP000051612"/>
    </source>
</evidence>
<organism evidence="1 2">
    <name type="scientific">Ligilactobacillus murinus DSM 20452 = NBRC 14221</name>
    <dbReference type="NCBI Taxonomy" id="1423772"/>
    <lineage>
        <taxon>Bacteria</taxon>
        <taxon>Bacillati</taxon>
        <taxon>Bacillota</taxon>
        <taxon>Bacilli</taxon>
        <taxon>Lactobacillales</taxon>
        <taxon>Lactobacillaceae</taxon>
        <taxon>Ligilactobacillus</taxon>
    </lineage>
</organism>
<sequence>MVIFMKFENSEEIVLAKSAQVVIDRYLGLSMNVIAEFIANCDHMSFLQCKKLLSAKYRNRAQNTANEFFECTLEATFILLEEIFLKKQPFFPELFMGICSGKMKFLLVQGVMVSQKIDPEQRFIVYLHKGRYFIYFIDQTPPDKANLARLDLFFGGNKLLKLSNGQRFNYFRQLSKKQHRYYKQYKDPICAYHEQICQQIMALHPKKLAVTANNKVTGAYLEEQLRLKKRLNEMMKQELSPDN</sequence>
<comment type="caution">
    <text evidence="1">The sequence shown here is derived from an EMBL/GenBank/DDBJ whole genome shotgun (WGS) entry which is preliminary data.</text>
</comment>
<name>A0A0R2B1Z8_9LACO</name>
<accession>A0A0R2B1Z8</accession>
<protein>
    <submittedName>
        <fullName evidence="1">Uncharacterized protein</fullName>
    </submittedName>
</protein>
<dbReference type="EMBL" id="AYYN01000140">
    <property type="protein sequence ID" value="KRM73581.1"/>
    <property type="molecule type" value="Genomic_DNA"/>
</dbReference>
<proteinExistence type="predicted"/>
<dbReference type="PATRIC" id="fig|1423772.3.peg.918"/>
<dbReference type="AlphaFoldDB" id="A0A0R2B1Z8"/>
<dbReference type="Proteomes" id="UP000051612">
    <property type="component" value="Unassembled WGS sequence"/>
</dbReference>